<accession>A0A7C3VSI9</accession>
<dbReference type="AlphaFoldDB" id="A0A7C3VSI9"/>
<evidence type="ECO:0000313" key="2">
    <source>
        <dbReference type="EMBL" id="HGG00915.1"/>
    </source>
</evidence>
<comment type="caution">
    <text evidence="2">The sequence shown here is derived from an EMBL/GenBank/DDBJ whole genome shotgun (WGS) entry which is preliminary data.</text>
</comment>
<evidence type="ECO:0000259" key="1">
    <source>
        <dbReference type="Pfam" id="PF21979"/>
    </source>
</evidence>
<proteinExistence type="predicted"/>
<dbReference type="NCBIfam" id="NF047718">
    <property type="entry name" value="Hfq_rel_Cyano"/>
    <property type="match status" value="1"/>
</dbReference>
<gene>
    <name evidence="2" type="ORF">ENR15_09755</name>
</gene>
<sequence>MPEFDTSLPSIRLLQALIKDKQEVEIKLVTDDLLVGKIFWQDLECICILDHYDQKTVIWRQAIVFMKPKA</sequence>
<dbReference type="Pfam" id="PF21979">
    <property type="entry name" value="Hfq_1"/>
    <property type="match status" value="1"/>
</dbReference>
<protein>
    <submittedName>
        <fullName evidence="2">RNA-binding protein hfq</fullName>
    </submittedName>
</protein>
<reference evidence="2" key="1">
    <citation type="journal article" date="2020" name="mSystems">
        <title>Genome- and Community-Level Interaction Insights into Carbon Utilization and Element Cycling Functions of Hydrothermarchaeota in Hydrothermal Sediment.</title>
        <authorList>
            <person name="Zhou Z."/>
            <person name="Liu Y."/>
            <person name="Xu W."/>
            <person name="Pan J."/>
            <person name="Luo Z.H."/>
            <person name="Li M."/>
        </authorList>
    </citation>
    <scope>NUCLEOTIDE SEQUENCE [LARGE SCALE GENOMIC DNA]</scope>
    <source>
        <strain evidence="2">SpSt-374</strain>
    </source>
</reference>
<organism evidence="2">
    <name type="scientific">Planktothricoides sp. SpSt-374</name>
    <dbReference type="NCBI Taxonomy" id="2282167"/>
    <lineage>
        <taxon>Bacteria</taxon>
        <taxon>Bacillati</taxon>
        <taxon>Cyanobacteriota</taxon>
        <taxon>Cyanophyceae</taxon>
        <taxon>Oscillatoriophycideae</taxon>
        <taxon>Oscillatoriales</taxon>
        <taxon>Oscillatoriaceae</taxon>
        <taxon>Planktothricoides</taxon>
    </lineage>
</organism>
<dbReference type="Gene3D" id="2.30.30.100">
    <property type="match status" value="1"/>
</dbReference>
<feature type="domain" description="Hfq-related" evidence="1">
    <location>
        <begin position="8"/>
        <end position="68"/>
    </location>
</feature>
<dbReference type="InterPro" id="IPR053840">
    <property type="entry name" value="Hfq_1"/>
</dbReference>
<name>A0A7C3VSI9_9CYAN</name>
<dbReference type="SUPFAM" id="SSF50182">
    <property type="entry name" value="Sm-like ribonucleoproteins"/>
    <property type="match status" value="1"/>
</dbReference>
<dbReference type="EMBL" id="DSPX01000095">
    <property type="protein sequence ID" value="HGG00915.1"/>
    <property type="molecule type" value="Genomic_DNA"/>
</dbReference>
<dbReference type="InterPro" id="IPR010920">
    <property type="entry name" value="LSM_dom_sf"/>
</dbReference>